<evidence type="ECO:0000259" key="2">
    <source>
        <dbReference type="Pfam" id="PF00149"/>
    </source>
</evidence>
<proteinExistence type="predicted"/>
<dbReference type="InterPro" id="IPR029052">
    <property type="entry name" value="Metallo-depent_PP-like"/>
</dbReference>
<dbReference type="OrthoDB" id="7550081at2"/>
<dbReference type="Proteomes" id="UP000184420">
    <property type="component" value="Unassembled WGS sequence"/>
</dbReference>
<dbReference type="PANTHER" id="PTHR46546">
    <property type="entry name" value="SHEWANELLA-LIKE PROTEIN PHOSPHATASE 1"/>
    <property type="match status" value="1"/>
</dbReference>
<dbReference type="RefSeq" id="WP_083549878.1">
    <property type="nucleotide sequence ID" value="NZ_FRBL01000004.1"/>
</dbReference>
<feature type="signal peptide" evidence="1">
    <location>
        <begin position="1"/>
        <end position="23"/>
    </location>
</feature>
<organism evidence="3 4">
    <name type="scientific">Chitinophaga jiangningensis</name>
    <dbReference type="NCBI Taxonomy" id="1419482"/>
    <lineage>
        <taxon>Bacteria</taxon>
        <taxon>Pseudomonadati</taxon>
        <taxon>Bacteroidota</taxon>
        <taxon>Chitinophagia</taxon>
        <taxon>Chitinophagales</taxon>
        <taxon>Chitinophagaceae</taxon>
        <taxon>Chitinophaga</taxon>
    </lineage>
</organism>
<sequence>MNTIRFTVLVLLCPLMTLAQRYADGPYVFYRNDSILVKTITEKGDLAAAETKVYIQPPLPELPVSGFSISLKQKITTPPNESPAAGKMFILSDIEGEFEAGRDLLLAAGVIDTQFNWTFGTGKLIIAGDLFDRGTTVLPWLWLLYSLEDKATAAGGAVHVVLGNHDVMQLAGDFRYTDARYFKYAWLMGKELRQVFAADSELGRWLRSKNVIEKIGDLLVMHAGVSPELIGKQWPLQRINENSRQWLGVPRKQIPDSLQFLFDSRGPFWYRGYFYDPKATAATVDSTLQFYNAKHIIVGHTITDTTIVTRFEGKVIGVDVDQHEGHHQGLMITGARYEIIDRNGSRKELE</sequence>
<evidence type="ECO:0000313" key="4">
    <source>
        <dbReference type="Proteomes" id="UP000184420"/>
    </source>
</evidence>
<dbReference type="STRING" id="1419482.SAMN05444266_104531"/>
<protein>
    <submittedName>
        <fullName evidence="3">Calcineurin-like phosphoesterase</fullName>
    </submittedName>
</protein>
<dbReference type="PANTHER" id="PTHR46546:SF4">
    <property type="entry name" value="SHEWANELLA-LIKE PROTEIN PHOSPHATASE 1"/>
    <property type="match status" value="1"/>
</dbReference>
<dbReference type="InterPro" id="IPR004843">
    <property type="entry name" value="Calcineurin-like_PHP"/>
</dbReference>
<dbReference type="Pfam" id="PF00149">
    <property type="entry name" value="Metallophos"/>
    <property type="match status" value="1"/>
</dbReference>
<dbReference type="EMBL" id="FRBL01000004">
    <property type="protein sequence ID" value="SHL72361.1"/>
    <property type="molecule type" value="Genomic_DNA"/>
</dbReference>
<feature type="domain" description="Calcineurin-like phosphoesterase" evidence="2">
    <location>
        <begin position="124"/>
        <end position="301"/>
    </location>
</feature>
<keyword evidence="4" id="KW-1185">Reference proteome</keyword>
<accession>A0A1M7CYM5</accession>
<dbReference type="Gene3D" id="3.60.21.10">
    <property type="match status" value="1"/>
</dbReference>
<dbReference type="GO" id="GO:0016787">
    <property type="term" value="F:hydrolase activity"/>
    <property type="evidence" value="ECO:0007669"/>
    <property type="project" value="InterPro"/>
</dbReference>
<evidence type="ECO:0000256" key="1">
    <source>
        <dbReference type="SAM" id="SignalP"/>
    </source>
</evidence>
<feature type="chain" id="PRO_5012341953" evidence="1">
    <location>
        <begin position="24"/>
        <end position="350"/>
    </location>
</feature>
<dbReference type="SUPFAM" id="SSF56300">
    <property type="entry name" value="Metallo-dependent phosphatases"/>
    <property type="match status" value="1"/>
</dbReference>
<name>A0A1M7CYM5_9BACT</name>
<keyword evidence="1" id="KW-0732">Signal</keyword>
<dbReference type="AlphaFoldDB" id="A0A1M7CYM5"/>
<gene>
    <name evidence="3" type="ORF">SAMN05444266_104531</name>
</gene>
<evidence type="ECO:0000313" key="3">
    <source>
        <dbReference type="EMBL" id="SHL72361.1"/>
    </source>
</evidence>
<reference evidence="3 4" key="1">
    <citation type="submission" date="2016-11" db="EMBL/GenBank/DDBJ databases">
        <authorList>
            <person name="Jaros S."/>
            <person name="Januszkiewicz K."/>
            <person name="Wedrychowicz H."/>
        </authorList>
    </citation>
    <scope>NUCLEOTIDE SEQUENCE [LARGE SCALE GENOMIC DNA]</scope>
    <source>
        <strain evidence="3 4">DSM 27406</strain>
    </source>
</reference>